<dbReference type="PROSITE" id="PS50949">
    <property type="entry name" value="HTH_GNTR"/>
    <property type="match status" value="1"/>
</dbReference>
<comment type="caution">
    <text evidence="5">The sequence shown here is derived from an EMBL/GenBank/DDBJ whole genome shotgun (WGS) entry which is preliminary data.</text>
</comment>
<dbReference type="Gene3D" id="1.20.120.530">
    <property type="entry name" value="GntR ligand-binding domain-like"/>
    <property type="match status" value="1"/>
</dbReference>
<organism evidence="5 6">
    <name type="scientific">Devosia geojensis</name>
    <dbReference type="NCBI Taxonomy" id="443610"/>
    <lineage>
        <taxon>Bacteria</taxon>
        <taxon>Pseudomonadati</taxon>
        <taxon>Pseudomonadota</taxon>
        <taxon>Alphaproteobacteria</taxon>
        <taxon>Hyphomicrobiales</taxon>
        <taxon>Devosiaceae</taxon>
        <taxon>Devosia</taxon>
    </lineage>
</organism>
<reference evidence="5 6" key="1">
    <citation type="submission" date="2015-03" db="EMBL/GenBank/DDBJ databases">
        <authorList>
            <person name="Hassan Y.I."/>
            <person name="Lepp D."/>
            <person name="Li X.-Z."/>
            <person name="Zhou T."/>
        </authorList>
    </citation>
    <scope>NUCLEOTIDE SEQUENCE [LARGE SCALE GENOMIC DNA]</scope>
    <source>
        <strain evidence="5 6">BD-c194</strain>
    </source>
</reference>
<evidence type="ECO:0000256" key="3">
    <source>
        <dbReference type="ARBA" id="ARBA00023163"/>
    </source>
</evidence>
<dbReference type="SUPFAM" id="SSF48008">
    <property type="entry name" value="GntR ligand-binding domain-like"/>
    <property type="match status" value="1"/>
</dbReference>
<dbReference type="PATRIC" id="fig|443610.3.peg.2279"/>
<evidence type="ECO:0000256" key="2">
    <source>
        <dbReference type="ARBA" id="ARBA00023125"/>
    </source>
</evidence>
<gene>
    <name evidence="5" type="ORF">VE25_19800</name>
</gene>
<name>A0A0F5FE85_9HYPH</name>
<keyword evidence="6" id="KW-1185">Reference proteome</keyword>
<dbReference type="RefSeq" id="WP_046110393.1">
    <property type="nucleotide sequence ID" value="NZ_JZEX01000179.1"/>
</dbReference>
<dbReference type="Pfam" id="PF07729">
    <property type="entry name" value="FCD"/>
    <property type="match status" value="1"/>
</dbReference>
<dbReference type="PANTHER" id="PTHR43537">
    <property type="entry name" value="TRANSCRIPTIONAL REGULATOR, GNTR FAMILY"/>
    <property type="match status" value="1"/>
</dbReference>
<dbReference type="Gene3D" id="1.10.10.10">
    <property type="entry name" value="Winged helix-like DNA-binding domain superfamily/Winged helix DNA-binding domain"/>
    <property type="match status" value="1"/>
</dbReference>
<evidence type="ECO:0000313" key="6">
    <source>
        <dbReference type="Proteomes" id="UP000033632"/>
    </source>
</evidence>
<dbReference type="InterPro" id="IPR036388">
    <property type="entry name" value="WH-like_DNA-bd_sf"/>
</dbReference>
<dbReference type="EMBL" id="JZEX01000179">
    <property type="protein sequence ID" value="KKB07088.1"/>
    <property type="molecule type" value="Genomic_DNA"/>
</dbReference>
<dbReference type="CDD" id="cd07377">
    <property type="entry name" value="WHTH_GntR"/>
    <property type="match status" value="1"/>
</dbReference>
<dbReference type="Pfam" id="PF00392">
    <property type="entry name" value="GntR"/>
    <property type="match status" value="1"/>
</dbReference>
<dbReference type="InterPro" id="IPR011711">
    <property type="entry name" value="GntR_C"/>
</dbReference>
<dbReference type="PRINTS" id="PR00035">
    <property type="entry name" value="HTHGNTR"/>
</dbReference>
<dbReference type="SMART" id="SM00895">
    <property type="entry name" value="FCD"/>
    <property type="match status" value="1"/>
</dbReference>
<protein>
    <submittedName>
        <fullName evidence="5">GntR family transcriptional regulator</fullName>
    </submittedName>
</protein>
<dbReference type="PANTHER" id="PTHR43537:SF24">
    <property type="entry name" value="GLUCONATE OPERON TRANSCRIPTIONAL REPRESSOR"/>
    <property type="match status" value="1"/>
</dbReference>
<keyword evidence="3" id="KW-0804">Transcription</keyword>
<dbReference type="SMART" id="SM00345">
    <property type="entry name" value="HTH_GNTR"/>
    <property type="match status" value="1"/>
</dbReference>
<dbReference type="InterPro" id="IPR008920">
    <property type="entry name" value="TF_FadR/GntR_C"/>
</dbReference>
<dbReference type="InterPro" id="IPR000524">
    <property type="entry name" value="Tscrpt_reg_HTH_GntR"/>
</dbReference>
<dbReference type="AlphaFoldDB" id="A0A0F5FE85"/>
<keyword evidence="1" id="KW-0805">Transcription regulation</keyword>
<dbReference type="OrthoDB" id="9789310at2"/>
<keyword evidence="2" id="KW-0238">DNA-binding</keyword>
<evidence type="ECO:0000259" key="4">
    <source>
        <dbReference type="PROSITE" id="PS50949"/>
    </source>
</evidence>
<evidence type="ECO:0000256" key="1">
    <source>
        <dbReference type="ARBA" id="ARBA00023015"/>
    </source>
</evidence>
<dbReference type="SUPFAM" id="SSF46785">
    <property type="entry name" value="Winged helix' DNA-binding domain"/>
    <property type="match status" value="1"/>
</dbReference>
<dbReference type="GO" id="GO:0003677">
    <property type="term" value="F:DNA binding"/>
    <property type="evidence" value="ECO:0007669"/>
    <property type="project" value="UniProtKB-KW"/>
</dbReference>
<dbReference type="GO" id="GO:0003700">
    <property type="term" value="F:DNA-binding transcription factor activity"/>
    <property type="evidence" value="ECO:0007669"/>
    <property type="project" value="InterPro"/>
</dbReference>
<feature type="domain" description="HTH gntR-type" evidence="4">
    <location>
        <begin position="18"/>
        <end position="85"/>
    </location>
</feature>
<sequence length="238" mass="26798">MQNQAEVRLEKIDPRLTTTLRDHVHKALRMAIVSGRFPPQSRLNERQLAEDLGVSTTPLKEALRQLESEGLVSTLPRRGVVVLYGRAWAEEMILARAALESMIAHLAARRIGEADIAQLETTMTAMADATERADADQLIALNETFHDCIHRASRCEYLSRLIERQQFYDASTRRVIHADPEERAHALDEHTRIGRAIIAGDAETAERVMRDHVVRSGNIYLARVFPDAGETTPGLDRF</sequence>
<dbReference type="InterPro" id="IPR036390">
    <property type="entry name" value="WH_DNA-bd_sf"/>
</dbReference>
<dbReference type="STRING" id="443610.VE25_19800"/>
<accession>A0A0F5FE85</accession>
<proteinExistence type="predicted"/>
<dbReference type="Proteomes" id="UP000033632">
    <property type="component" value="Unassembled WGS sequence"/>
</dbReference>
<evidence type="ECO:0000313" key="5">
    <source>
        <dbReference type="EMBL" id="KKB07088.1"/>
    </source>
</evidence>